<dbReference type="AlphaFoldDB" id="A0A8J2RN57"/>
<dbReference type="Proteomes" id="UP000789390">
    <property type="component" value="Unassembled WGS sequence"/>
</dbReference>
<organism evidence="2 3">
    <name type="scientific">Daphnia galeata</name>
    <dbReference type="NCBI Taxonomy" id="27404"/>
    <lineage>
        <taxon>Eukaryota</taxon>
        <taxon>Metazoa</taxon>
        <taxon>Ecdysozoa</taxon>
        <taxon>Arthropoda</taxon>
        <taxon>Crustacea</taxon>
        <taxon>Branchiopoda</taxon>
        <taxon>Diplostraca</taxon>
        <taxon>Cladocera</taxon>
        <taxon>Anomopoda</taxon>
        <taxon>Daphniidae</taxon>
        <taxon>Daphnia</taxon>
    </lineage>
</organism>
<dbReference type="EMBL" id="CAKKLH010000278">
    <property type="protein sequence ID" value="CAH0107720.1"/>
    <property type="molecule type" value="Genomic_DNA"/>
</dbReference>
<sequence>MLFKIVLFLVLAFTSMVLADYEESNDDSQQPEIRFDQQAARFLAFRVTKTSVVFTTSTSTSTVNPICAKLAPDLPACRRRRRGVEKPVIVSFDEDEEQTAFEPSPVQAIETTQVVSLNSAPISSGFDGLESSNEAPIEVDIIGLQNDCVGRRFGLVPALVSSAVSSVVSGVASVFPGVSGVSSAASSLASSLTSALNLTLRFTTTLTATATRVTTVTGAVTKTFSVAVCTPSPFLYTVCK</sequence>
<protein>
    <submittedName>
        <fullName evidence="2">Uncharacterized protein</fullName>
    </submittedName>
</protein>
<reference evidence="2" key="1">
    <citation type="submission" date="2021-11" db="EMBL/GenBank/DDBJ databases">
        <authorList>
            <person name="Schell T."/>
        </authorList>
    </citation>
    <scope>NUCLEOTIDE SEQUENCE</scope>
    <source>
        <strain evidence="2">M5</strain>
    </source>
</reference>
<feature type="signal peptide" evidence="1">
    <location>
        <begin position="1"/>
        <end position="19"/>
    </location>
</feature>
<feature type="chain" id="PRO_5035312924" evidence="1">
    <location>
        <begin position="20"/>
        <end position="240"/>
    </location>
</feature>
<evidence type="ECO:0000313" key="3">
    <source>
        <dbReference type="Proteomes" id="UP000789390"/>
    </source>
</evidence>
<keyword evidence="3" id="KW-1185">Reference proteome</keyword>
<dbReference type="OrthoDB" id="6369018at2759"/>
<gene>
    <name evidence="2" type="ORF">DGAL_LOCUS11052</name>
</gene>
<proteinExistence type="predicted"/>
<name>A0A8J2RN57_9CRUS</name>
<accession>A0A8J2RN57</accession>
<keyword evidence="1" id="KW-0732">Signal</keyword>
<evidence type="ECO:0000313" key="2">
    <source>
        <dbReference type="EMBL" id="CAH0107720.1"/>
    </source>
</evidence>
<evidence type="ECO:0000256" key="1">
    <source>
        <dbReference type="SAM" id="SignalP"/>
    </source>
</evidence>
<comment type="caution">
    <text evidence="2">The sequence shown here is derived from an EMBL/GenBank/DDBJ whole genome shotgun (WGS) entry which is preliminary data.</text>
</comment>